<dbReference type="InterPro" id="IPR015797">
    <property type="entry name" value="NUDIX_hydrolase-like_dom_sf"/>
</dbReference>
<sequence>MSNSEGDGAVAVVVDRSRVLFIDAVRPAIGRNLWELPRGQADTADGSPEATAARELLEETGLIANESRLLGQIWAESGLSGDAVNVVLVRVDPRAERVDAEYSTLRWIDIGRIGQEIADSKIGDGISISALALAWAKGELNAADSFQGESEAQRRKN</sequence>
<keyword evidence="5" id="KW-1185">Reference proteome</keyword>
<dbReference type="CDD" id="cd03424">
    <property type="entry name" value="NUDIX_ADPRase_Nudt5_UGPPase_Nudt14"/>
    <property type="match status" value="1"/>
</dbReference>
<dbReference type="SUPFAM" id="SSF55811">
    <property type="entry name" value="Nudix"/>
    <property type="match status" value="1"/>
</dbReference>
<evidence type="ECO:0000313" key="4">
    <source>
        <dbReference type="EMBL" id="MFD1846498.1"/>
    </source>
</evidence>
<organism evidence="4 5">
    <name type="scientific">Arthrobacter flavus</name>
    <dbReference type="NCBI Taxonomy" id="95172"/>
    <lineage>
        <taxon>Bacteria</taxon>
        <taxon>Bacillati</taxon>
        <taxon>Actinomycetota</taxon>
        <taxon>Actinomycetes</taxon>
        <taxon>Micrococcales</taxon>
        <taxon>Micrococcaceae</taxon>
        <taxon>Arthrobacter</taxon>
    </lineage>
</organism>
<dbReference type="PROSITE" id="PS51462">
    <property type="entry name" value="NUDIX"/>
    <property type="match status" value="1"/>
</dbReference>
<keyword evidence="2 4" id="KW-0378">Hydrolase</keyword>
<evidence type="ECO:0000256" key="1">
    <source>
        <dbReference type="ARBA" id="ARBA00001946"/>
    </source>
</evidence>
<evidence type="ECO:0000313" key="5">
    <source>
        <dbReference type="Proteomes" id="UP001597307"/>
    </source>
</evidence>
<comment type="caution">
    <text evidence="4">The sequence shown here is derived from an EMBL/GenBank/DDBJ whole genome shotgun (WGS) entry which is preliminary data.</text>
</comment>
<dbReference type="EC" id="3.6.-.-" evidence="4"/>
<dbReference type="GO" id="GO:0016787">
    <property type="term" value="F:hydrolase activity"/>
    <property type="evidence" value="ECO:0007669"/>
    <property type="project" value="UniProtKB-KW"/>
</dbReference>
<evidence type="ECO:0000259" key="3">
    <source>
        <dbReference type="PROSITE" id="PS51462"/>
    </source>
</evidence>
<feature type="domain" description="Nudix hydrolase" evidence="3">
    <location>
        <begin position="4"/>
        <end position="130"/>
    </location>
</feature>
<dbReference type="PANTHER" id="PTHR11839:SF18">
    <property type="entry name" value="NUDIX HYDROLASE DOMAIN-CONTAINING PROTEIN"/>
    <property type="match status" value="1"/>
</dbReference>
<protein>
    <submittedName>
        <fullName evidence="4">NUDIX hydrolase</fullName>
        <ecNumber evidence="4">3.6.-.-</ecNumber>
    </submittedName>
</protein>
<dbReference type="Gene3D" id="3.90.79.10">
    <property type="entry name" value="Nucleoside Triphosphate Pyrophosphohydrolase"/>
    <property type="match status" value="1"/>
</dbReference>
<comment type="cofactor">
    <cofactor evidence="1">
        <name>Mg(2+)</name>
        <dbReference type="ChEBI" id="CHEBI:18420"/>
    </cofactor>
</comment>
<evidence type="ECO:0000256" key="2">
    <source>
        <dbReference type="ARBA" id="ARBA00022801"/>
    </source>
</evidence>
<gene>
    <name evidence="4" type="ORF">ACFSFX_07805</name>
</gene>
<dbReference type="RefSeq" id="WP_343878664.1">
    <property type="nucleotide sequence ID" value="NZ_BAAAIJ010000023.1"/>
</dbReference>
<accession>A0ABW4Q723</accession>
<dbReference type="PANTHER" id="PTHR11839">
    <property type="entry name" value="UDP/ADP-SUGAR PYROPHOSPHATASE"/>
    <property type="match status" value="1"/>
</dbReference>
<dbReference type="EMBL" id="JBHUGA010000019">
    <property type="protein sequence ID" value="MFD1846498.1"/>
    <property type="molecule type" value="Genomic_DNA"/>
</dbReference>
<dbReference type="Proteomes" id="UP001597307">
    <property type="component" value="Unassembled WGS sequence"/>
</dbReference>
<proteinExistence type="predicted"/>
<dbReference type="Pfam" id="PF00293">
    <property type="entry name" value="NUDIX"/>
    <property type="match status" value="1"/>
</dbReference>
<reference evidence="5" key="1">
    <citation type="journal article" date="2019" name="Int. J. Syst. Evol. Microbiol.">
        <title>The Global Catalogue of Microorganisms (GCM) 10K type strain sequencing project: providing services to taxonomists for standard genome sequencing and annotation.</title>
        <authorList>
            <consortium name="The Broad Institute Genomics Platform"/>
            <consortium name="The Broad Institute Genome Sequencing Center for Infectious Disease"/>
            <person name="Wu L."/>
            <person name="Ma J."/>
        </authorList>
    </citation>
    <scope>NUCLEOTIDE SEQUENCE [LARGE SCALE GENOMIC DNA]</scope>
    <source>
        <strain evidence="5">JCM 11496</strain>
    </source>
</reference>
<dbReference type="InterPro" id="IPR000086">
    <property type="entry name" value="NUDIX_hydrolase_dom"/>
</dbReference>
<name>A0ABW4Q723_9MICC</name>